<proteinExistence type="predicted"/>
<evidence type="ECO:0000313" key="1">
    <source>
        <dbReference type="EMBL" id="OHA44397.1"/>
    </source>
</evidence>
<dbReference type="EMBL" id="MHSL01000003">
    <property type="protein sequence ID" value="OHA44397.1"/>
    <property type="molecule type" value="Genomic_DNA"/>
</dbReference>
<evidence type="ECO:0000313" key="2">
    <source>
        <dbReference type="Proteomes" id="UP000176355"/>
    </source>
</evidence>
<dbReference type="Proteomes" id="UP000176355">
    <property type="component" value="Unassembled WGS sequence"/>
</dbReference>
<protein>
    <submittedName>
        <fullName evidence="1">Uncharacterized protein</fullName>
    </submittedName>
</protein>
<comment type="caution">
    <text evidence="1">The sequence shown here is derived from an EMBL/GenBank/DDBJ whole genome shotgun (WGS) entry which is preliminary data.</text>
</comment>
<name>A0A1G2P7T4_9BACT</name>
<organism evidence="1 2">
    <name type="scientific">Candidatus Taylorbacteria bacterium RIFCSPLOWO2_12_FULL_44_15c</name>
    <dbReference type="NCBI Taxonomy" id="1802333"/>
    <lineage>
        <taxon>Bacteria</taxon>
        <taxon>Candidatus Tayloriibacteriota</taxon>
    </lineage>
</organism>
<sequence length="76" mass="8537">MYLCKANKFVSHGISNLLLGEKTVRASAPKILNSFGKMGGNQWDARSASHLLASKKPFSSFAVRLLYQIRTYFQNK</sequence>
<reference evidence="1 2" key="1">
    <citation type="journal article" date="2016" name="Nat. Commun.">
        <title>Thousands of microbial genomes shed light on interconnected biogeochemical processes in an aquifer system.</title>
        <authorList>
            <person name="Anantharaman K."/>
            <person name="Brown C.T."/>
            <person name="Hug L.A."/>
            <person name="Sharon I."/>
            <person name="Castelle C.J."/>
            <person name="Probst A.J."/>
            <person name="Thomas B.C."/>
            <person name="Singh A."/>
            <person name="Wilkins M.J."/>
            <person name="Karaoz U."/>
            <person name="Brodie E.L."/>
            <person name="Williams K.H."/>
            <person name="Hubbard S.S."/>
            <person name="Banfield J.F."/>
        </authorList>
    </citation>
    <scope>NUCLEOTIDE SEQUENCE [LARGE SCALE GENOMIC DNA]</scope>
</reference>
<dbReference type="AlphaFoldDB" id="A0A1G2P7T4"/>
<gene>
    <name evidence="1" type="ORF">A3G03_01525</name>
</gene>
<accession>A0A1G2P7T4</accession>